<gene>
    <name evidence="8" type="ORF">ACFQH9_26360</name>
</gene>
<dbReference type="Gene3D" id="1.20.1740.10">
    <property type="entry name" value="Amino acid/polyamine transporter I"/>
    <property type="match status" value="1"/>
</dbReference>
<feature type="transmembrane region" description="Helical" evidence="7">
    <location>
        <begin position="413"/>
        <end position="435"/>
    </location>
</feature>
<dbReference type="EMBL" id="JBHSQK010000084">
    <property type="protein sequence ID" value="MFC5951790.1"/>
    <property type="molecule type" value="Genomic_DNA"/>
</dbReference>
<dbReference type="InterPro" id="IPR002293">
    <property type="entry name" value="AA/rel_permease1"/>
</dbReference>
<proteinExistence type="predicted"/>
<feature type="transmembrane region" description="Helical" evidence="7">
    <location>
        <begin position="308"/>
        <end position="330"/>
    </location>
</feature>
<comment type="caution">
    <text evidence="8">The sequence shown here is derived from an EMBL/GenBank/DDBJ whole genome shotgun (WGS) entry which is preliminary data.</text>
</comment>
<evidence type="ECO:0000313" key="8">
    <source>
        <dbReference type="EMBL" id="MFC5951790.1"/>
    </source>
</evidence>
<evidence type="ECO:0000256" key="1">
    <source>
        <dbReference type="ARBA" id="ARBA00004651"/>
    </source>
</evidence>
<feature type="transmembrane region" description="Helical" evidence="7">
    <location>
        <begin position="106"/>
        <end position="129"/>
    </location>
</feature>
<feature type="transmembrane region" description="Helical" evidence="7">
    <location>
        <begin position="381"/>
        <end position="406"/>
    </location>
</feature>
<organism evidence="8 9">
    <name type="scientific">Pseudonocardia lutea</name>
    <dbReference type="NCBI Taxonomy" id="2172015"/>
    <lineage>
        <taxon>Bacteria</taxon>
        <taxon>Bacillati</taxon>
        <taxon>Actinomycetota</taxon>
        <taxon>Actinomycetes</taxon>
        <taxon>Pseudonocardiales</taxon>
        <taxon>Pseudonocardiaceae</taxon>
        <taxon>Pseudonocardia</taxon>
    </lineage>
</organism>
<keyword evidence="9" id="KW-1185">Reference proteome</keyword>
<feature type="transmembrane region" description="Helical" evidence="7">
    <location>
        <begin position="253"/>
        <end position="273"/>
    </location>
</feature>
<keyword evidence="2" id="KW-1003">Cell membrane</keyword>
<evidence type="ECO:0000256" key="7">
    <source>
        <dbReference type="SAM" id="Phobius"/>
    </source>
</evidence>
<feature type="transmembrane region" description="Helical" evidence="7">
    <location>
        <begin position="351"/>
        <end position="375"/>
    </location>
</feature>
<reference evidence="9" key="1">
    <citation type="journal article" date="2019" name="Int. J. Syst. Evol. Microbiol.">
        <title>The Global Catalogue of Microorganisms (GCM) 10K type strain sequencing project: providing services to taxonomists for standard genome sequencing and annotation.</title>
        <authorList>
            <consortium name="The Broad Institute Genomics Platform"/>
            <consortium name="The Broad Institute Genome Sequencing Center for Infectious Disease"/>
            <person name="Wu L."/>
            <person name="Ma J."/>
        </authorList>
    </citation>
    <scope>NUCLEOTIDE SEQUENCE [LARGE SCALE GENOMIC DNA]</scope>
    <source>
        <strain evidence="9">CGMCC 4.7397</strain>
    </source>
</reference>
<sequence>MHGKGQRMRDDARMRLRSRSPVEGLERRRLGPLEVVAQSVSGAAPSAAMAATPAIVAVSAGHGTVWSFVIATVLALLIAGCIARFTRRMAASGGLYSLTAKGLTPAAAYASALASLLGYGLLAAAALVGATVYLDALVGELVGATPSRAGAAAVMAVIGLGTAVLVLRGARLSARVVLAVESVSITVMLIVFSLLLAGGPATGAPADPTAMPPPGPGGILAGVLPALAAFIGFEIATSLGTEVRKPFRSVPRAVGLTAAVTGVLYVFAAQVQVLGFSATPGGLAGQAEPVVSLAAANGWGWLPVLLDLGLVMSFFACCLAASTALARVLFSLSRDGVAPQVMGRTHRRFRTPHVAIAASVPVTTGVPVVLLAAGVPLMSVLVTMLTLAACGFLLAYLLVCAAAPVFLHRIGELTWPAVAVSAVIVPILLVVLVAFVVTRPLSGVLLGGLAVLGAACYLLLRLRRPAALAGIGVYDETTTGDVLLPHRGAA</sequence>
<keyword evidence="4 7" id="KW-1133">Transmembrane helix</keyword>
<evidence type="ECO:0000256" key="4">
    <source>
        <dbReference type="ARBA" id="ARBA00022989"/>
    </source>
</evidence>
<feature type="region of interest" description="Disordered" evidence="6">
    <location>
        <begin position="1"/>
        <end position="21"/>
    </location>
</feature>
<keyword evidence="3 7" id="KW-0812">Transmembrane</keyword>
<evidence type="ECO:0000256" key="2">
    <source>
        <dbReference type="ARBA" id="ARBA00022475"/>
    </source>
</evidence>
<name>A0ABW1IEC0_9PSEU</name>
<protein>
    <submittedName>
        <fullName evidence="8">APC family permease</fullName>
    </submittedName>
</protein>
<keyword evidence="5 7" id="KW-0472">Membrane</keyword>
<feature type="transmembrane region" description="Helical" evidence="7">
    <location>
        <begin position="176"/>
        <end position="199"/>
    </location>
</feature>
<feature type="transmembrane region" description="Helical" evidence="7">
    <location>
        <begin position="219"/>
        <end position="241"/>
    </location>
</feature>
<evidence type="ECO:0000256" key="3">
    <source>
        <dbReference type="ARBA" id="ARBA00022692"/>
    </source>
</evidence>
<dbReference type="PANTHER" id="PTHR42770">
    <property type="entry name" value="AMINO ACID TRANSPORTER-RELATED"/>
    <property type="match status" value="1"/>
</dbReference>
<dbReference type="RefSeq" id="WP_379570081.1">
    <property type="nucleotide sequence ID" value="NZ_JBHSQK010000084.1"/>
</dbReference>
<feature type="transmembrane region" description="Helical" evidence="7">
    <location>
        <begin position="35"/>
        <end position="59"/>
    </location>
</feature>
<dbReference type="Proteomes" id="UP001596119">
    <property type="component" value="Unassembled WGS sequence"/>
</dbReference>
<accession>A0ABW1IEC0</accession>
<comment type="subcellular location">
    <subcellularLocation>
        <location evidence="1">Cell membrane</location>
        <topology evidence="1">Multi-pass membrane protein</topology>
    </subcellularLocation>
</comment>
<evidence type="ECO:0000313" key="9">
    <source>
        <dbReference type="Proteomes" id="UP001596119"/>
    </source>
</evidence>
<evidence type="ECO:0000256" key="5">
    <source>
        <dbReference type="ARBA" id="ARBA00023136"/>
    </source>
</evidence>
<dbReference type="PIRSF" id="PIRSF006060">
    <property type="entry name" value="AA_transporter"/>
    <property type="match status" value="1"/>
</dbReference>
<feature type="transmembrane region" description="Helical" evidence="7">
    <location>
        <begin position="441"/>
        <end position="460"/>
    </location>
</feature>
<dbReference type="InterPro" id="IPR050367">
    <property type="entry name" value="APC_superfamily"/>
</dbReference>
<dbReference type="PANTHER" id="PTHR42770:SF7">
    <property type="entry name" value="MEMBRANE PROTEIN"/>
    <property type="match status" value="1"/>
</dbReference>
<feature type="transmembrane region" description="Helical" evidence="7">
    <location>
        <begin position="65"/>
        <end position="85"/>
    </location>
</feature>
<evidence type="ECO:0000256" key="6">
    <source>
        <dbReference type="SAM" id="MobiDB-lite"/>
    </source>
</evidence>
<dbReference type="Pfam" id="PF13520">
    <property type="entry name" value="AA_permease_2"/>
    <property type="match status" value="1"/>
</dbReference>
<feature type="transmembrane region" description="Helical" evidence="7">
    <location>
        <begin position="149"/>
        <end position="167"/>
    </location>
</feature>